<evidence type="ECO:0000313" key="3">
    <source>
        <dbReference type="Proteomes" id="UP000588647"/>
    </source>
</evidence>
<dbReference type="AlphaFoldDB" id="A0A7W6MQC0"/>
<feature type="compositionally biased region" description="Low complexity" evidence="1">
    <location>
        <begin position="65"/>
        <end position="151"/>
    </location>
</feature>
<evidence type="ECO:0000313" key="2">
    <source>
        <dbReference type="EMBL" id="MBB4003784.1"/>
    </source>
</evidence>
<proteinExistence type="predicted"/>
<sequence length="360" mass="35678">MLPSLGEAEQGEQAASVTPEQFEALNGEVTTLRQQMDGAAAAPAVEGLATSEQFNTLGQRIDALEQSSTAGAQQASEAAAAAQQAANGAGETATGAQETATGAQQAAEAAQQTATAAQETANAASAASTAAQEAATEARDTAAAAQEAAEQAGARIDGALAGFDERLAAMEQRNRRADAALAAANLKSAIDRGGPFMGELETYAQSAETAGSTDALREFAADGVPSVASLTAAWPAAEARIADALRPAQPDAPVGEQLLSGLRSLVQVRPAGPAPASEPGPAAALSRLDAAIASGDLAAWQTEWEALPQPAKDASADFAGDVAARLAAERIVSETLAGAPAASGDGGQGAEEPAAPENQG</sequence>
<evidence type="ECO:0000256" key="1">
    <source>
        <dbReference type="SAM" id="MobiDB-lite"/>
    </source>
</evidence>
<dbReference type="RefSeq" id="WP_183209050.1">
    <property type="nucleotide sequence ID" value="NZ_JAAAMM010000003.1"/>
</dbReference>
<accession>A0A7W6MQC0</accession>
<organism evidence="2 3">
    <name type="scientific">Aurantimonas endophytica</name>
    <dbReference type="NCBI Taxonomy" id="1522175"/>
    <lineage>
        <taxon>Bacteria</taxon>
        <taxon>Pseudomonadati</taxon>
        <taxon>Pseudomonadota</taxon>
        <taxon>Alphaproteobacteria</taxon>
        <taxon>Hyphomicrobiales</taxon>
        <taxon>Aurantimonadaceae</taxon>
        <taxon>Aurantimonas</taxon>
    </lineage>
</organism>
<feature type="region of interest" description="Disordered" evidence="1">
    <location>
        <begin position="337"/>
        <end position="360"/>
    </location>
</feature>
<feature type="region of interest" description="Disordered" evidence="1">
    <location>
        <begin position="1"/>
        <end position="30"/>
    </location>
</feature>
<dbReference type="Proteomes" id="UP000588647">
    <property type="component" value="Unassembled WGS sequence"/>
</dbReference>
<dbReference type="EMBL" id="JACIEM010000003">
    <property type="protein sequence ID" value="MBB4003784.1"/>
    <property type="molecule type" value="Genomic_DNA"/>
</dbReference>
<reference evidence="2 3" key="1">
    <citation type="submission" date="2020-08" db="EMBL/GenBank/DDBJ databases">
        <title>Genomic Encyclopedia of Type Strains, Phase IV (KMG-IV): sequencing the most valuable type-strain genomes for metagenomic binning, comparative biology and taxonomic classification.</title>
        <authorList>
            <person name="Goeker M."/>
        </authorList>
    </citation>
    <scope>NUCLEOTIDE SEQUENCE [LARGE SCALE GENOMIC DNA]</scope>
    <source>
        <strain evidence="2 3">DSM 103570</strain>
    </source>
</reference>
<feature type="region of interest" description="Disordered" evidence="1">
    <location>
        <begin position="59"/>
        <end position="151"/>
    </location>
</feature>
<gene>
    <name evidence="2" type="ORF">GGR03_002865</name>
</gene>
<name>A0A7W6MQC0_9HYPH</name>
<evidence type="ECO:0008006" key="4">
    <source>
        <dbReference type="Google" id="ProtNLM"/>
    </source>
</evidence>
<keyword evidence="3" id="KW-1185">Reference proteome</keyword>
<protein>
    <recommendedName>
        <fullName evidence="4">Inner membrane protein</fullName>
    </recommendedName>
</protein>
<comment type="caution">
    <text evidence="2">The sequence shown here is derived from an EMBL/GenBank/DDBJ whole genome shotgun (WGS) entry which is preliminary data.</text>
</comment>